<dbReference type="InterPro" id="IPR037119">
    <property type="entry name" value="Haem_oxidase_HugZ-like_sf"/>
</dbReference>
<evidence type="ECO:0000313" key="3">
    <source>
        <dbReference type="Proteomes" id="UP001168540"/>
    </source>
</evidence>
<proteinExistence type="predicted"/>
<gene>
    <name evidence="2" type="ORF">QU481_13525</name>
</gene>
<keyword evidence="3" id="KW-1185">Reference proteome</keyword>
<dbReference type="InterPro" id="IPR055343">
    <property type="entry name" value="CREG_beta-barrel"/>
</dbReference>
<dbReference type="Proteomes" id="UP001168540">
    <property type="component" value="Unassembled WGS sequence"/>
</dbReference>
<accession>A0ABT7XQ47</accession>
<dbReference type="EMBL" id="JAUEDK010000023">
    <property type="protein sequence ID" value="MDN0075907.1"/>
    <property type="molecule type" value="Genomic_DNA"/>
</dbReference>
<sequence>MKIPPSHVIDLLHTAAHGALASHSLHLPGYPFATLLPFVPDAQHRPLFLISRLAEHTRNLAADPRASLLVAEPDATDVLSSARLTVVGEVQPVGADAIMTERYLRYYPEAADYLALGDFAFYRLEPLAWRLIAGFGRMGWIEDNELGQAEVLVAEQEAVELSALASRFPDARWLGLDAYGADLEYRGQRQRLSFPAPAANAEARQQAVAEALVTGLDAHAAQGPRE</sequence>
<dbReference type="PANTHER" id="PTHR13343">
    <property type="entry name" value="CREG1 PROTEIN"/>
    <property type="match status" value="1"/>
</dbReference>
<comment type="caution">
    <text evidence="2">The sequence shown here is derived from an EMBL/GenBank/DDBJ whole genome shotgun (WGS) entry which is preliminary data.</text>
</comment>
<feature type="domain" description="CREG-like beta-barrel" evidence="1">
    <location>
        <begin position="11"/>
        <end position="144"/>
    </location>
</feature>
<reference evidence="2" key="1">
    <citation type="submission" date="2023-06" db="EMBL/GenBank/DDBJ databases">
        <authorList>
            <person name="Zhang S."/>
        </authorList>
    </citation>
    <scope>NUCLEOTIDE SEQUENCE</scope>
    <source>
        <strain evidence="2">SG2303</strain>
    </source>
</reference>
<evidence type="ECO:0000313" key="2">
    <source>
        <dbReference type="EMBL" id="MDN0075907.1"/>
    </source>
</evidence>
<dbReference type="Pfam" id="PF13883">
    <property type="entry name" value="CREG_beta-barrel"/>
    <property type="match status" value="1"/>
</dbReference>
<organism evidence="2 3">
    <name type="scientific">Crenobacter oryzisoli</name>
    <dbReference type="NCBI Taxonomy" id="3056844"/>
    <lineage>
        <taxon>Bacteria</taxon>
        <taxon>Pseudomonadati</taxon>
        <taxon>Pseudomonadota</taxon>
        <taxon>Betaproteobacteria</taxon>
        <taxon>Neisseriales</taxon>
        <taxon>Neisseriaceae</taxon>
        <taxon>Crenobacter</taxon>
    </lineage>
</organism>
<dbReference type="SUPFAM" id="SSF50475">
    <property type="entry name" value="FMN-binding split barrel"/>
    <property type="match status" value="1"/>
</dbReference>
<dbReference type="Gene3D" id="3.20.180.10">
    <property type="entry name" value="PNP-oxidase-like"/>
    <property type="match status" value="1"/>
</dbReference>
<name>A0ABT7XQ47_9NEIS</name>
<dbReference type="InterPro" id="IPR012349">
    <property type="entry name" value="Split_barrel_FMN-bd"/>
</dbReference>
<protein>
    <submittedName>
        <fullName evidence="2">Pyridoxamine 5'-phosphate oxidase family protein</fullName>
    </submittedName>
</protein>
<dbReference type="RefSeq" id="WP_289830551.1">
    <property type="nucleotide sequence ID" value="NZ_JAUEDK010000023.1"/>
</dbReference>
<evidence type="ECO:0000259" key="1">
    <source>
        <dbReference type="Pfam" id="PF13883"/>
    </source>
</evidence>
<dbReference type="Gene3D" id="2.30.110.10">
    <property type="entry name" value="Electron Transport, Fmn-binding Protein, Chain A"/>
    <property type="match status" value="1"/>
</dbReference>
<dbReference type="PANTHER" id="PTHR13343:SF17">
    <property type="entry name" value="CELLULAR REPRESSOR OF E1A-STIMULATED GENES, ISOFORM A"/>
    <property type="match status" value="1"/>
</dbReference>